<evidence type="ECO:0000313" key="4">
    <source>
        <dbReference type="Proteomes" id="UP000175744"/>
    </source>
</evidence>
<dbReference type="InterPro" id="IPR014973">
    <property type="entry name" value="DUF1835"/>
</dbReference>
<dbReference type="Pfam" id="PF12395">
    <property type="entry name" value="DUF3658"/>
    <property type="match status" value="1"/>
</dbReference>
<proteinExistence type="predicted"/>
<evidence type="ECO:0000313" key="3">
    <source>
        <dbReference type="EMBL" id="OFI07542.1"/>
    </source>
</evidence>
<keyword evidence="4" id="KW-1185">Reference proteome</keyword>
<dbReference type="RefSeq" id="WP_070109126.1">
    <property type="nucleotide sequence ID" value="NZ_LZFO01000002.1"/>
</dbReference>
<reference evidence="3 4" key="1">
    <citation type="submission" date="2016-06" db="EMBL/GenBank/DDBJ databases">
        <title>Genome sequence of Clostridium acetireducens DSM 10703.</title>
        <authorList>
            <person name="Poehlein A."/>
            <person name="Fluechter S."/>
            <person name="Duerre P."/>
            <person name="Daniel R."/>
        </authorList>
    </citation>
    <scope>NUCLEOTIDE SEQUENCE [LARGE SCALE GENOMIC DNA]</scope>
    <source>
        <strain evidence="3 4">DSM 10703</strain>
    </source>
</reference>
<dbReference type="InterPro" id="IPR022123">
    <property type="entry name" value="DUF3658"/>
</dbReference>
<evidence type="ECO:0000259" key="2">
    <source>
        <dbReference type="Pfam" id="PF12395"/>
    </source>
</evidence>
<feature type="domain" description="DUF1835" evidence="1">
    <location>
        <begin position="6"/>
        <end position="123"/>
    </location>
</feature>
<dbReference type="OrthoDB" id="343110at2"/>
<gene>
    <name evidence="3" type="ORF">CLOACE_01460</name>
</gene>
<comment type="caution">
    <text evidence="3">The sequence shown here is derived from an EMBL/GenBank/DDBJ whole genome shotgun (WGS) entry which is preliminary data.</text>
</comment>
<evidence type="ECO:0000259" key="1">
    <source>
        <dbReference type="Pfam" id="PF08874"/>
    </source>
</evidence>
<dbReference type="Pfam" id="PF08874">
    <property type="entry name" value="DUF1835"/>
    <property type="match status" value="1"/>
</dbReference>
<dbReference type="EMBL" id="LZFO01000002">
    <property type="protein sequence ID" value="OFI07542.1"/>
    <property type="molecule type" value="Genomic_DNA"/>
</dbReference>
<accession>A0A1E8F1Y5</accession>
<protein>
    <recommendedName>
        <fullName evidence="5">DUF1835 domain-containing protein</fullName>
    </recommendedName>
</protein>
<name>A0A1E8F1Y5_9CLOT</name>
<organism evidence="3 4">
    <name type="scientific">Clostridium acetireducens DSM 10703</name>
    <dbReference type="NCBI Taxonomy" id="1121290"/>
    <lineage>
        <taxon>Bacteria</taxon>
        <taxon>Bacillati</taxon>
        <taxon>Bacillota</taxon>
        <taxon>Clostridia</taxon>
        <taxon>Eubacteriales</taxon>
        <taxon>Clostridiaceae</taxon>
        <taxon>Clostridium</taxon>
    </lineage>
</organism>
<evidence type="ECO:0008006" key="5">
    <source>
        <dbReference type="Google" id="ProtNLM"/>
    </source>
</evidence>
<sequence>MTKEIIHICCSDSAVGSMKHAIENGLLKGKKVVGFIDDLSNGPIDQLNELGVRIDWCKKIYIEDNEISEEIRSSYRRLQEEIISITDEDIYLWYSNSAKETCGMLYILSMLQQKIQNVYTINVSEITYNAGKRNEFTPMVVGEISPERLSELIEIRKSLDFSRYSSLINFWEKLKIENSSLRVYEGRQVKSVQIDYFDNRILCYIHENFMHSVRIVGEVIGRMESYVSDTFIFWRVMELVKNRKVTYRGKLGVIREMEIKKA</sequence>
<dbReference type="AlphaFoldDB" id="A0A1E8F1Y5"/>
<dbReference type="STRING" id="1121290.CLAOCE_01460"/>
<dbReference type="Proteomes" id="UP000175744">
    <property type="component" value="Unassembled WGS sequence"/>
</dbReference>
<feature type="domain" description="DUF3658" evidence="2">
    <location>
        <begin position="154"/>
        <end position="258"/>
    </location>
</feature>